<protein>
    <recommendedName>
        <fullName evidence="4">THAP-type domain-containing protein</fullName>
    </recommendedName>
</protein>
<dbReference type="GeneID" id="78775219"/>
<reference evidence="2 3" key="1">
    <citation type="submission" date="2019-12" db="EMBL/GenBank/DDBJ databases">
        <title>Chromosome-level assembly of the Caenorhabditis remanei genome.</title>
        <authorList>
            <person name="Teterina A.A."/>
            <person name="Willis J.H."/>
            <person name="Phillips P.C."/>
        </authorList>
    </citation>
    <scope>NUCLEOTIDE SEQUENCE [LARGE SCALE GENOMIC DNA]</scope>
    <source>
        <strain evidence="2 3">PX506</strain>
        <tissue evidence="2">Whole organism</tissue>
    </source>
</reference>
<organism evidence="2 3">
    <name type="scientific">Caenorhabditis remanei</name>
    <name type="common">Caenorhabditis vulgaris</name>
    <dbReference type="NCBI Taxonomy" id="31234"/>
    <lineage>
        <taxon>Eukaryota</taxon>
        <taxon>Metazoa</taxon>
        <taxon>Ecdysozoa</taxon>
        <taxon>Nematoda</taxon>
        <taxon>Chromadorea</taxon>
        <taxon>Rhabditida</taxon>
        <taxon>Rhabditina</taxon>
        <taxon>Rhabditomorpha</taxon>
        <taxon>Rhabditoidea</taxon>
        <taxon>Rhabditidae</taxon>
        <taxon>Peloderinae</taxon>
        <taxon>Caenorhabditis</taxon>
    </lineage>
</organism>
<feature type="region of interest" description="Disordered" evidence="1">
    <location>
        <begin position="101"/>
        <end position="130"/>
    </location>
</feature>
<evidence type="ECO:0008006" key="4">
    <source>
        <dbReference type="Google" id="ProtNLM"/>
    </source>
</evidence>
<evidence type="ECO:0000313" key="2">
    <source>
        <dbReference type="EMBL" id="KAF1763220.1"/>
    </source>
</evidence>
<gene>
    <name evidence="2" type="ORF">GCK72_011486</name>
</gene>
<evidence type="ECO:0000313" key="3">
    <source>
        <dbReference type="Proteomes" id="UP000483820"/>
    </source>
</evidence>
<comment type="caution">
    <text evidence="2">The sequence shown here is derived from an EMBL/GenBank/DDBJ whole genome shotgun (WGS) entry which is preliminary data.</text>
</comment>
<dbReference type="RefSeq" id="XP_053588064.1">
    <property type="nucleotide sequence ID" value="XM_053728487.1"/>
</dbReference>
<feature type="compositionally biased region" description="Acidic residues" evidence="1">
    <location>
        <begin position="114"/>
        <end position="130"/>
    </location>
</feature>
<dbReference type="CTD" id="78775219"/>
<dbReference type="KEGG" id="crq:GCK72_011486"/>
<name>A0A6A5H5X4_CAERE</name>
<accession>A0A6A5H5X4</accession>
<feature type="compositionally biased region" description="Low complexity" evidence="1">
    <location>
        <begin position="101"/>
        <end position="113"/>
    </location>
</feature>
<dbReference type="Proteomes" id="UP000483820">
    <property type="component" value="Chromosome III"/>
</dbReference>
<proteinExistence type="predicted"/>
<evidence type="ECO:0000256" key="1">
    <source>
        <dbReference type="SAM" id="MobiDB-lite"/>
    </source>
</evidence>
<sequence length="239" mass="26516">MSSQSRVVRRNCAFCAKAENRKQMIPVTKNKEQLLVWNQRLGAEFQENCEKTITPYLCLSHFPRKKAEFPRSKISPYLNGKPPNLARDGYYDTSTDSSISLSSSMSSKSLDSSSDFDVESDNESENDICSEDDNTCANEDNVSLYQISKVICDTELLMPHISKCWECLKSGKHSSGVGCFCRRGAAVTAIFKCSICANTWKWSSSDIVDIPSKPGPKQFEINLSLSSALLTSGNAFTVN</sequence>
<dbReference type="AlphaFoldDB" id="A0A6A5H5X4"/>
<dbReference type="EMBL" id="WUAV01000003">
    <property type="protein sequence ID" value="KAF1763220.1"/>
    <property type="molecule type" value="Genomic_DNA"/>
</dbReference>